<feature type="transmembrane region" description="Helical" evidence="2">
    <location>
        <begin position="145"/>
        <end position="166"/>
    </location>
</feature>
<keyword evidence="2" id="KW-1133">Transmembrane helix</keyword>
<feature type="region of interest" description="Disordered" evidence="1">
    <location>
        <begin position="478"/>
        <end position="510"/>
    </location>
</feature>
<evidence type="ECO:0000256" key="1">
    <source>
        <dbReference type="SAM" id="MobiDB-lite"/>
    </source>
</evidence>
<feature type="transmembrane region" description="Helical" evidence="2">
    <location>
        <begin position="110"/>
        <end position="133"/>
    </location>
</feature>
<dbReference type="Proteomes" id="UP000504629">
    <property type="component" value="Unplaced"/>
</dbReference>
<reference evidence="4" key="1">
    <citation type="submission" date="2025-08" db="UniProtKB">
        <authorList>
            <consortium name="RefSeq"/>
        </authorList>
    </citation>
    <scope>IDENTIFICATION</scope>
    <source>
        <tissue evidence="4">Silk gland</tissue>
    </source>
</reference>
<name>A0A6J2JSX9_BOMMA</name>
<feature type="region of interest" description="Disordered" evidence="1">
    <location>
        <begin position="238"/>
        <end position="353"/>
    </location>
</feature>
<feature type="compositionally biased region" description="Basic and acidic residues" evidence="1">
    <location>
        <begin position="325"/>
        <end position="334"/>
    </location>
</feature>
<evidence type="ECO:0000256" key="2">
    <source>
        <dbReference type="SAM" id="Phobius"/>
    </source>
</evidence>
<protein>
    <submittedName>
        <fullName evidence="4">Uncharacterized protein LOC114245121</fullName>
    </submittedName>
</protein>
<gene>
    <name evidence="4" type="primary">LOC114245121</name>
</gene>
<feature type="compositionally biased region" description="Low complexity" evidence="1">
    <location>
        <begin position="273"/>
        <end position="290"/>
    </location>
</feature>
<organism evidence="3 4">
    <name type="scientific">Bombyx mandarina</name>
    <name type="common">Wild silk moth</name>
    <name type="synonym">Wild silkworm</name>
    <dbReference type="NCBI Taxonomy" id="7092"/>
    <lineage>
        <taxon>Eukaryota</taxon>
        <taxon>Metazoa</taxon>
        <taxon>Ecdysozoa</taxon>
        <taxon>Arthropoda</taxon>
        <taxon>Hexapoda</taxon>
        <taxon>Insecta</taxon>
        <taxon>Pterygota</taxon>
        <taxon>Neoptera</taxon>
        <taxon>Endopterygota</taxon>
        <taxon>Lepidoptera</taxon>
        <taxon>Glossata</taxon>
        <taxon>Ditrysia</taxon>
        <taxon>Bombycoidea</taxon>
        <taxon>Bombycidae</taxon>
        <taxon>Bombycinae</taxon>
        <taxon>Bombyx</taxon>
    </lineage>
</organism>
<accession>A0A6J2JSX9</accession>
<proteinExistence type="predicted"/>
<feature type="transmembrane region" description="Helical" evidence="2">
    <location>
        <begin position="204"/>
        <end position="226"/>
    </location>
</feature>
<dbReference type="AlphaFoldDB" id="A0A6J2JSX9"/>
<feature type="region of interest" description="Disordered" evidence="1">
    <location>
        <begin position="394"/>
        <end position="429"/>
    </location>
</feature>
<dbReference type="KEGG" id="bman:114245121"/>
<feature type="compositionally biased region" description="Pro residues" evidence="1">
    <location>
        <begin position="258"/>
        <end position="270"/>
    </location>
</feature>
<feature type="transmembrane region" description="Helical" evidence="2">
    <location>
        <begin position="178"/>
        <end position="198"/>
    </location>
</feature>
<evidence type="ECO:0000313" key="3">
    <source>
        <dbReference type="Proteomes" id="UP000504629"/>
    </source>
</evidence>
<dbReference type="GeneID" id="114245121"/>
<feature type="compositionally biased region" description="Polar residues" evidence="1">
    <location>
        <begin position="335"/>
        <end position="351"/>
    </location>
</feature>
<dbReference type="OrthoDB" id="7967436at2759"/>
<dbReference type="RefSeq" id="XP_028032931.1">
    <property type="nucleotide sequence ID" value="XM_028177130.1"/>
</dbReference>
<evidence type="ECO:0000313" key="4">
    <source>
        <dbReference type="RefSeq" id="XP_028032931.1"/>
    </source>
</evidence>
<sequence length="527" mass="58158">MADAPPGTDLLAFTGCSLRPTGLNMVSGSRLCLQVQAVGQLIFTSLAISQYFCLIDFLREIPILLYIKILYFYNPDVCGNRINIGYTIEGIPNQAFVLLTQEPFTAFRTFVINSTSLGLSILWIITSVFFMMGGAKNTKSRHIRWPWTFVTVSVCLLDLVATVTYCNDTFHTRTLSDMMNFIGGMVSGAGGVNISTAWASWLMVIIYSRLVVLFILNMFMIILVVVDCNAERTKYLSSTSVQVEAPPETEADVSVVSSPPPPPPPPPPLPILQAATATQAETQTSIASTSGRDVEEASMPSDKSTKIPRPGISQSFRRMKTLLFKRSESPDVRSKSNPGSLDGSPNRSPQAQHVELDKKRAVNFPENLLSLPQRLENMIAEQQRRLDKAVIDTAGRHSPPRTSQSMPQLTTETQPDVPNLQGRRGTTAELQSQLPWAYIPASAHRMRDQLPPDEDLPPVPLPDYTAIQPFRKASVHRAASSLSSLTQKKDYALSQSSRQHEAPAKPAKFKTGSHLQLLPIFIETNDK</sequence>
<keyword evidence="2" id="KW-0812">Transmembrane</keyword>
<feature type="compositionally biased region" description="Polar residues" evidence="1">
    <location>
        <begin position="400"/>
        <end position="416"/>
    </location>
</feature>
<keyword evidence="3" id="KW-1185">Reference proteome</keyword>
<keyword evidence="2" id="KW-0472">Membrane</keyword>